<evidence type="ECO:0000313" key="14">
    <source>
        <dbReference type="EMBL" id="SDE76124.1"/>
    </source>
</evidence>
<dbReference type="UniPathway" id="UPA00028">
    <property type="reaction ID" value="UER00005"/>
</dbReference>
<evidence type="ECO:0000256" key="7">
    <source>
        <dbReference type="ARBA" id="ARBA00022598"/>
    </source>
</evidence>
<comment type="catalytic activity">
    <reaction evidence="11 13">
        <text>(R)-pantoate + beta-alanine + ATP = (R)-pantothenate + AMP + diphosphate + H(+)</text>
        <dbReference type="Rhea" id="RHEA:10912"/>
        <dbReference type="ChEBI" id="CHEBI:15378"/>
        <dbReference type="ChEBI" id="CHEBI:15980"/>
        <dbReference type="ChEBI" id="CHEBI:29032"/>
        <dbReference type="ChEBI" id="CHEBI:30616"/>
        <dbReference type="ChEBI" id="CHEBI:33019"/>
        <dbReference type="ChEBI" id="CHEBI:57966"/>
        <dbReference type="ChEBI" id="CHEBI:456215"/>
        <dbReference type="EC" id="6.3.2.1"/>
    </reaction>
</comment>
<dbReference type="Gene3D" id="3.40.50.620">
    <property type="entry name" value="HUPs"/>
    <property type="match status" value="1"/>
</dbReference>
<dbReference type="SUPFAM" id="SSF52374">
    <property type="entry name" value="Nucleotidylyl transferase"/>
    <property type="match status" value="1"/>
</dbReference>
<dbReference type="InterPro" id="IPR042176">
    <property type="entry name" value="Pantoate_ligase_C"/>
</dbReference>
<dbReference type="CDD" id="cd00560">
    <property type="entry name" value="PanC"/>
    <property type="match status" value="1"/>
</dbReference>
<comment type="pathway">
    <text evidence="2 13">Cofactor biosynthesis; (R)-pantothenate biosynthesis; (R)-pantothenate from (R)-pantoate and beta-alanine: step 1/1.</text>
</comment>
<dbReference type="Pfam" id="PF02569">
    <property type="entry name" value="Pantoate_ligase"/>
    <property type="match status" value="1"/>
</dbReference>
<dbReference type="PANTHER" id="PTHR21299:SF1">
    <property type="entry name" value="PANTOATE--BETA-ALANINE LIGASE"/>
    <property type="match status" value="1"/>
</dbReference>
<dbReference type="FunFam" id="3.40.50.620:FF:000114">
    <property type="entry name" value="Pantothenate synthetase"/>
    <property type="match status" value="1"/>
</dbReference>
<keyword evidence="9 13" id="KW-0547">Nucleotide-binding</keyword>
<dbReference type="NCBIfam" id="TIGR00018">
    <property type="entry name" value="panC"/>
    <property type="match status" value="1"/>
</dbReference>
<evidence type="ECO:0000256" key="1">
    <source>
        <dbReference type="ARBA" id="ARBA00004496"/>
    </source>
</evidence>
<keyword evidence="6 13" id="KW-0963">Cytoplasm</keyword>
<dbReference type="GO" id="GO:0005524">
    <property type="term" value="F:ATP binding"/>
    <property type="evidence" value="ECO:0007669"/>
    <property type="project" value="UniProtKB-KW"/>
</dbReference>
<organism evidence="14 15">
    <name type="scientific">Rhodobacter capsulatus</name>
    <name type="common">Rhodopseudomonas capsulata</name>
    <dbReference type="NCBI Taxonomy" id="1061"/>
    <lineage>
        <taxon>Bacteria</taxon>
        <taxon>Pseudomonadati</taxon>
        <taxon>Pseudomonadota</taxon>
        <taxon>Alphaproteobacteria</taxon>
        <taxon>Rhodobacterales</taxon>
        <taxon>Rhodobacter group</taxon>
        <taxon>Rhodobacter</taxon>
    </lineage>
</organism>
<feature type="binding site" evidence="13">
    <location>
        <position position="62"/>
    </location>
    <ligand>
        <name>(R)-pantoate</name>
        <dbReference type="ChEBI" id="CHEBI:15980"/>
    </ligand>
</feature>
<feature type="binding site" evidence="13">
    <location>
        <begin position="185"/>
        <end position="188"/>
    </location>
    <ligand>
        <name>ATP</name>
        <dbReference type="ChEBI" id="CHEBI:30616"/>
    </ligand>
</feature>
<protein>
    <recommendedName>
        <fullName evidence="5 13">Pantothenate synthetase</fullName>
        <shortName evidence="13">PS</shortName>
        <ecNumber evidence="4 13">6.3.2.1</ecNumber>
    </recommendedName>
    <alternativeName>
        <fullName evidence="13">Pantoate--beta-alanine ligase</fullName>
    </alternativeName>
    <alternativeName>
        <fullName evidence="13">Pantoate-activating enzyme</fullName>
    </alternativeName>
</protein>
<dbReference type="GO" id="GO:0005829">
    <property type="term" value="C:cytosol"/>
    <property type="evidence" value="ECO:0007669"/>
    <property type="project" value="TreeGrafter"/>
</dbReference>
<keyword evidence="7 13" id="KW-0436">Ligase</keyword>
<dbReference type="PANTHER" id="PTHR21299">
    <property type="entry name" value="CYTIDYLATE KINASE/PANTOATE-BETA-ALANINE LIGASE"/>
    <property type="match status" value="1"/>
</dbReference>
<feature type="binding site" evidence="13">
    <location>
        <position position="62"/>
    </location>
    <ligand>
        <name>beta-alanine</name>
        <dbReference type="ChEBI" id="CHEBI:57966"/>
    </ligand>
</feature>
<evidence type="ECO:0000256" key="2">
    <source>
        <dbReference type="ARBA" id="ARBA00004990"/>
    </source>
</evidence>
<dbReference type="Proteomes" id="UP000183812">
    <property type="component" value="Unassembled WGS sequence"/>
</dbReference>
<name>A0A1G7FJN1_RHOCA</name>
<evidence type="ECO:0000313" key="15">
    <source>
        <dbReference type="Proteomes" id="UP000183812"/>
    </source>
</evidence>
<proteinExistence type="inferred from homology"/>
<evidence type="ECO:0000256" key="3">
    <source>
        <dbReference type="ARBA" id="ARBA00009256"/>
    </source>
</evidence>
<gene>
    <name evidence="13" type="primary">panC</name>
    <name evidence="14" type="ORF">SAMN04244550_01009</name>
</gene>
<feature type="binding site" evidence="13">
    <location>
        <position position="177"/>
    </location>
    <ligand>
        <name>ATP</name>
        <dbReference type="ChEBI" id="CHEBI:30616"/>
    </ligand>
</feature>
<evidence type="ECO:0000256" key="10">
    <source>
        <dbReference type="ARBA" id="ARBA00022840"/>
    </source>
</evidence>
<comment type="similarity">
    <text evidence="3 13">Belongs to the pantothenate synthetase family.</text>
</comment>
<evidence type="ECO:0000256" key="5">
    <source>
        <dbReference type="ARBA" id="ARBA00014155"/>
    </source>
</evidence>
<dbReference type="RefSeq" id="WP_074553048.1">
    <property type="nucleotide sequence ID" value="NZ_CP119563.1"/>
</dbReference>
<accession>A0A1G7FJN1</accession>
<comment type="subunit">
    <text evidence="13">Homodimer.</text>
</comment>
<evidence type="ECO:0000256" key="11">
    <source>
        <dbReference type="ARBA" id="ARBA00048258"/>
    </source>
</evidence>
<dbReference type="GO" id="GO:0015940">
    <property type="term" value="P:pantothenate biosynthetic process"/>
    <property type="evidence" value="ECO:0007669"/>
    <property type="project" value="UniProtKB-UniRule"/>
</dbReference>
<dbReference type="AlphaFoldDB" id="A0A1G7FJN1"/>
<feature type="binding site" evidence="13">
    <location>
        <begin position="31"/>
        <end position="38"/>
    </location>
    <ligand>
        <name>ATP</name>
        <dbReference type="ChEBI" id="CHEBI:30616"/>
    </ligand>
</feature>
<comment type="miscellaneous">
    <text evidence="13">The reaction proceeds by a bi uni uni bi ping pong mechanism.</text>
</comment>
<sequence>MTQVIRTSAELREKVATWKRSGMLVGVVPTMGALHDGHMSLVREARKHSDRVIVTVFVNPMQFNNKDDLEKYPRDEDHDLALLEAEGADVLFAPGVHEVYPDGFATVVAVSGVSEPLEGAFRPGHFEGVATVVSKLFGMTQAGRAFFGEKDWQQVQVVKRMVEDLNVPIRVIPCPTIREEDGLAMSSRNVRLSPEQRAVAPRLHAEMQAAAAAIRAGAPVAATLQATQDAISAAGFGSWDYLELRSAEGLRPMTELSEPARLLAAVYLGDVRLIDNIAV</sequence>
<dbReference type="EMBL" id="FNAY01000003">
    <property type="protein sequence ID" value="SDE76124.1"/>
    <property type="molecule type" value="Genomic_DNA"/>
</dbReference>
<evidence type="ECO:0000256" key="8">
    <source>
        <dbReference type="ARBA" id="ARBA00022655"/>
    </source>
</evidence>
<dbReference type="EC" id="6.3.2.1" evidence="4 13"/>
<dbReference type="GO" id="GO:0004592">
    <property type="term" value="F:pantoate-beta-alanine ligase activity"/>
    <property type="evidence" value="ECO:0007669"/>
    <property type="project" value="UniProtKB-UniRule"/>
</dbReference>
<feature type="binding site" evidence="13">
    <location>
        <position position="154"/>
    </location>
    <ligand>
        <name>(R)-pantoate</name>
        <dbReference type="ChEBI" id="CHEBI:15980"/>
    </ligand>
</feature>
<evidence type="ECO:0000256" key="6">
    <source>
        <dbReference type="ARBA" id="ARBA00022490"/>
    </source>
</evidence>
<evidence type="ECO:0000256" key="9">
    <source>
        <dbReference type="ARBA" id="ARBA00022741"/>
    </source>
</evidence>
<feature type="binding site" evidence="13">
    <location>
        <begin position="148"/>
        <end position="151"/>
    </location>
    <ligand>
        <name>ATP</name>
        <dbReference type="ChEBI" id="CHEBI:30616"/>
    </ligand>
</feature>
<comment type="subcellular location">
    <subcellularLocation>
        <location evidence="1 13">Cytoplasm</location>
    </subcellularLocation>
</comment>
<evidence type="ECO:0000256" key="13">
    <source>
        <dbReference type="HAMAP-Rule" id="MF_00158"/>
    </source>
</evidence>
<dbReference type="NCBIfam" id="TIGR00125">
    <property type="entry name" value="cyt_tran_rel"/>
    <property type="match status" value="1"/>
</dbReference>
<reference evidence="14 15" key="1">
    <citation type="submission" date="2016-10" db="EMBL/GenBank/DDBJ databases">
        <authorList>
            <person name="de Groot N.N."/>
        </authorList>
    </citation>
    <scope>NUCLEOTIDE SEQUENCE [LARGE SCALE GENOMIC DNA]</scope>
    <source>
        <strain evidence="15">DSM 938 / 37b4</strain>
    </source>
</reference>
<dbReference type="HAMAP" id="MF_00158">
    <property type="entry name" value="PanC"/>
    <property type="match status" value="1"/>
</dbReference>
<feature type="active site" description="Proton donor" evidence="13">
    <location>
        <position position="38"/>
    </location>
</feature>
<dbReference type="InterPro" id="IPR014729">
    <property type="entry name" value="Rossmann-like_a/b/a_fold"/>
</dbReference>
<evidence type="ECO:0000256" key="12">
    <source>
        <dbReference type="ARBA" id="ARBA00055042"/>
    </source>
</evidence>
<dbReference type="InterPro" id="IPR003721">
    <property type="entry name" value="Pantoate_ligase"/>
</dbReference>
<dbReference type="Gene3D" id="3.30.1300.10">
    <property type="entry name" value="Pantoate-beta-alanine ligase, C-terminal domain"/>
    <property type="match status" value="1"/>
</dbReference>
<dbReference type="OrthoDB" id="9773087at2"/>
<comment type="function">
    <text evidence="12 13">Catalyzes the condensation of pantoate with beta-alanine in an ATP-dependent reaction via a pantoyl-adenylate intermediate.</text>
</comment>
<evidence type="ECO:0000256" key="4">
    <source>
        <dbReference type="ARBA" id="ARBA00012219"/>
    </source>
</evidence>
<keyword evidence="8 13" id="KW-0566">Pantothenate biosynthesis</keyword>
<keyword evidence="10 13" id="KW-0067">ATP-binding</keyword>
<dbReference type="InterPro" id="IPR004821">
    <property type="entry name" value="Cyt_trans-like"/>
</dbReference>